<sequence length="85" mass="9714">SSWCLDELVHIMECQKTYGQVVIPVFYHVSPFTVRKRTGDFGKLLKITGNQTMSKSRKNEGLMSKWRKALNDVANLSGIHVSVFR</sequence>
<dbReference type="SUPFAM" id="SSF52200">
    <property type="entry name" value="Toll/Interleukin receptor TIR domain"/>
    <property type="match status" value="1"/>
</dbReference>
<feature type="domain" description="TIR" evidence="5">
    <location>
        <begin position="1"/>
        <end position="85"/>
    </location>
</feature>
<organism evidence="6 7">
    <name type="scientific">Trifolium medium</name>
    <dbReference type="NCBI Taxonomy" id="97028"/>
    <lineage>
        <taxon>Eukaryota</taxon>
        <taxon>Viridiplantae</taxon>
        <taxon>Streptophyta</taxon>
        <taxon>Embryophyta</taxon>
        <taxon>Tracheophyta</taxon>
        <taxon>Spermatophyta</taxon>
        <taxon>Magnoliopsida</taxon>
        <taxon>eudicotyledons</taxon>
        <taxon>Gunneridae</taxon>
        <taxon>Pentapetalae</taxon>
        <taxon>rosids</taxon>
        <taxon>fabids</taxon>
        <taxon>Fabales</taxon>
        <taxon>Fabaceae</taxon>
        <taxon>Papilionoideae</taxon>
        <taxon>50 kb inversion clade</taxon>
        <taxon>NPAAA clade</taxon>
        <taxon>Hologalegina</taxon>
        <taxon>IRL clade</taxon>
        <taxon>Trifolieae</taxon>
        <taxon>Trifolium</taxon>
    </lineage>
</organism>
<dbReference type="AlphaFoldDB" id="A0A392P0H8"/>
<dbReference type="PANTHER" id="PTHR32009">
    <property type="entry name" value="TMV RESISTANCE PROTEIN N-LIKE"/>
    <property type="match status" value="1"/>
</dbReference>
<keyword evidence="3" id="KW-0520">NAD</keyword>
<accession>A0A392P0H8</accession>
<dbReference type="GO" id="GO:0061809">
    <property type="term" value="F:NAD+ nucleosidase activity, cyclic ADP-ribose generating"/>
    <property type="evidence" value="ECO:0007669"/>
    <property type="project" value="UniProtKB-EC"/>
</dbReference>
<feature type="non-terminal residue" evidence="6">
    <location>
        <position position="1"/>
    </location>
</feature>
<evidence type="ECO:0000256" key="3">
    <source>
        <dbReference type="ARBA" id="ARBA00023027"/>
    </source>
</evidence>
<dbReference type="Proteomes" id="UP000265520">
    <property type="component" value="Unassembled WGS sequence"/>
</dbReference>
<dbReference type="PROSITE" id="PS50104">
    <property type="entry name" value="TIR"/>
    <property type="match status" value="1"/>
</dbReference>
<keyword evidence="7" id="KW-1185">Reference proteome</keyword>
<dbReference type="PANTHER" id="PTHR32009:SF39">
    <property type="entry name" value="TIR DOMAIN-CONTAINING PROTEIN"/>
    <property type="match status" value="1"/>
</dbReference>
<evidence type="ECO:0000313" key="6">
    <source>
        <dbReference type="EMBL" id="MCI05543.1"/>
    </source>
</evidence>
<proteinExistence type="predicted"/>
<dbReference type="InterPro" id="IPR035897">
    <property type="entry name" value="Toll_tir_struct_dom_sf"/>
</dbReference>
<evidence type="ECO:0000256" key="2">
    <source>
        <dbReference type="ARBA" id="ARBA00022801"/>
    </source>
</evidence>
<dbReference type="InterPro" id="IPR000157">
    <property type="entry name" value="TIR_dom"/>
</dbReference>
<dbReference type="GO" id="GO:0007165">
    <property type="term" value="P:signal transduction"/>
    <property type="evidence" value="ECO:0007669"/>
    <property type="project" value="InterPro"/>
</dbReference>
<dbReference type="Gene3D" id="3.40.50.10140">
    <property type="entry name" value="Toll/interleukin-1 receptor homology (TIR) domain"/>
    <property type="match status" value="1"/>
</dbReference>
<evidence type="ECO:0000259" key="5">
    <source>
        <dbReference type="PROSITE" id="PS50104"/>
    </source>
</evidence>
<reference evidence="6 7" key="1">
    <citation type="journal article" date="2018" name="Front. Plant Sci.">
        <title>Red Clover (Trifolium pratense) and Zigzag Clover (T. medium) - A Picture of Genomic Similarities and Differences.</title>
        <authorList>
            <person name="Dluhosova J."/>
            <person name="Istvanek J."/>
            <person name="Nedelnik J."/>
            <person name="Repkova J."/>
        </authorList>
    </citation>
    <scope>NUCLEOTIDE SEQUENCE [LARGE SCALE GENOMIC DNA]</scope>
    <source>
        <strain evidence="7">cv. 10/8</strain>
        <tissue evidence="6">Leaf</tissue>
    </source>
</reference>
<dbReference type="Pfam" id="PF01582">
    <property type="entry name" value="TIR"/>
    <property type="match status" value="1"/>
</dbReference>
<comment type="catalytic activity">
    <reaction evidence="4">
        <text>NAD(+) + H2O = ADP-D-ribose + nicotinamide + H(+)</text>
        <dbReference type="Rhea" id="RHEA:16301"/>
        <dbReference type="ChEBI" id="CHEBI:15377"/>
        <dbReference type="ChEBI" id="CHEBI:15378"/>
        <dbReference type="ChEBI" id="CHEBI:17154"/>
        <dbReference type="ChEBI" id="CHEBI:57540"/>
        <dbReference type="ChEBI" id="CHEBI:57967"/>
        <dbReference type="EC" id="3.2.2.6"/>
    </reaction>
    <physiologicalReaction direction="left-to-right" evidence="4">
        <dbReference type="Rhea" id="RHEA:16302"/>
    </physiologicalReaction>
</comment>
<protein>
    <recommendedName>
        <fullName evidence="1">ADP-ribosyl cyclase/cyclic ADP-ribose hydrolase</fullName>
        <ecNumber evidence="1">3.2.2.6</ecNumber>
    </recommendedName>
</protein>
<evidence type="ECO:0000256" key="1">
    <source>
        <dbReference type="ARBA" id="ARBA00011982"/>
    </source>
</evidence>
<keyword evidence="2" id="KW-0378">Hydrolase</keyword>
<dbReference type="EMBL" id="LXQA010058983">
    <property type="protein sequence ID" value="MCI05543.1"/>
    <property type="molecule type" value="Genomic_DNA"/>
</dbReference>
<name>A0A392P0H8_9FABA</name>
<evidence type="ECO:0000313" key="7">
    <source>
        <dbReference type="Proteomes" id="UP000265520"/>
    </source>
</evidence>
<evidence type="ECO:0000256" key="4">
    <source>
        <dbReference type="ARBA" id="ARBA00047304"/>
    </source>
</evidence>
<dbReference type="EC" id="3.2.2.6" evidence="1"/>
<comment type="caution">
    <text evidence="6">The sequence shown here is derived from an EMBL/GenBank/DDBJ whole genome shotgun (WGS) entry which is preliminary data.</text>
</comment>